<feature type="region of interest" description="Disordered" evidence="5">
    <location>
        <begin position="531"/>
        <end position="554"/>
    </location>
</feature>
<dbReference type="GO" id="GO:0006364">
    <property type="term" value="P:rRNA processing"/>
    <property type="evidence" value="ECO:0007669"/>
    <property type="project" value="UniProtKB-KW"/>
</dbReference>
<feature type="region of interest" description="Disordered" evidence="5">
    <location>
        <begin position="491"/>
        <end position="518"/>
    </location>
</feature>
<dbReference type="GeneID" id="18238665"/>
<feature type="compositionally biased region" description="Low complexity" evidence="5">
    <location>
        <begin position="1"/>
        <end position="18"/>
    </location>
</feature>
<comment type="subcellular location">
    <subcellularLocation>
        <location evidence="1">Nucleus</location>
    </subcellularLocation>
</comment>
<evidence type="ECO:0000256" key="5">
    <source>
        <dbReference type="SAM" id="MobiDB-lite"/>
    </source>
</evidence>
<keyword evidence="4" id="KW-0539">Nucleus</keyword>
<dbReference type="PANTHER" id="PTHR13026:SF0">
    <property type="entry name" value="RIBOSOMAL RNA PROCESSING 1B"/>
    <property type="match status" value="1"/>
</dbReference>
<dbReference type="GO" id="GO:0005634">
    <property type="term" value="C:nucleus"/>
    <property type="evidence" value="ECO:0000318"/>
    <property type="project" value="GO_Central"/>
</dbReference>
<protein>
    <submittedName>
        <fullName evidence="6">Uncharacterized protein</fullName>
    </submittedName>
</protein>
<feature type="compositionally biased region" description="Basic residues" evidence="5">
    <location>
        <begin position="382"/>
        <end position="391"/>
    </location>
</feature>
<dbReference type="AlphaFoldDB" id="F4P3G2"/>
<dbReference type="HOGENOM" id="CLU_491738_0_0_1"/>
<feature type="region of interest" description="Disordered" evidence="5">
    <location>
        <begin position="1"/>
        <end position="21"/>
    </location>
</feature>
<sequence length="554" mass="62016">MPSIMTSSSSNSVKSSGSSGFGKLLAHSDKRIRDKAVKSLQEYLIANASSLSDLDMLKLWKGLYCCFWMSDKPLVQQSLAQDLAQAATKLPISEGLRYICCFWKILIKEWYNIDRLRLIIDHEWDKDIIDKVMIILEQGPLSINVASVPNSLQYHTSKAFFEELIKAIKSVDNDMQLPLDAFERLIAPCFGVLERSYNQVYFKHVIDDIFSLWLFKDTNADEDKSADDMTSSTAMMVQSCISPKQLLERLGLLAKSDNILKNNKKELHAFNKTLAKLIGVEYTDPTFSIGMKAAPIPTARKNDESGKNMNSKSKKQKVTMVVMDEAVEACADIALWNVDEVERESTNTDCDTVVTTDDKDDVSKTMPVQEMDSTETVSSTSSKKRKRKSKSVARLNATEKSDSDAAPDCENDAAKESNEVFEDSVAEDVESFAIAESVDCDDNELISDALDASQHKSPDRKSVSWGQKLRVKTFFKLKPICALSEVKTPVHPPAPKSALRESPAVFPPPPEFDGVDMDFFESTPTEMLDFVTASARRPNSKRNKKNKKGKQMRK</sequence>
<gene>
    <name evidence="6" type="ORF">BATDEDRAFT_25039</name>
</gene>
<feature type="region of interest" description="Disordered" evidence="5">
    <location>
        <begin position="298"/>
        <end position="317"/>
    </location>
</feature>
<keyword evidence="7" id="KW-1185">Reference proteome</keyword>
<evidence type="ECO:0000256" key="4">
    <source>
        <dbReference type="ARBA" id="ARBA00023242"/>
    </source>
</evidence>
<dbReference type="Proteomes" id="UP000007241">
    <property type="component" value="Unassembled WGS sequence"/>
</dbReference>
<dbReference type="EMBL" id="GL882884">
    <property type="protein sequence ID" value="EGF80450.1"/>
    <property type="molecule type" value="Genomic_DNA"/>
</dbReference>
<dbReference type="PANTHER" id="PTHR13026">
    <property type="entry name" value="NNP-1 PROTEIN NOVEL NUCLEAR PROTEIN 1 NOP52"/>
    <property type="match status" value="1"/>
</dbReference>
<dbReference type="OrthoDB" id="2019504at2759"/>
<evidence type="ECO:0000313" key="6">
    <source>
        <dbReference type="EMBL" id="EGF80450.1"/>
    </source>
</evidence>
<organism evidence="6 7">
    <name type="scientific">Batrachochytrium dendrobatidis (strain JAM81 / FGSC 10211)</name>
    <name type="common">Frog chytrid fungus</name>
    <dbReference type="NCBI Taxonomy" id="684364"/>
    <lineage>
        <taxon>Eukaryota</taxon>
        <taxon>Fungi</taxon>
        <taxon>Fungi incertae sedis</taxon>
        <taxon>Chytridiomycota</taxon>
        <taxon>Chytridiomycota incertae sedis</taxon>
        <taxon>Chytridiomycetes</taxon>
        <taxon>Rhizophydiales</taxon>
        <taxon>Rhizophydiales incertae sedis</taxon>
        <taxon>Batrachochytrium</taxon>
    </lineage>
</organism>
<evidence type="ECO:0000256" key="1">
    <source>
        <dbReference type="ARBA" id="ARBA00004123"/>
    </source>
</evidence>
<comment type="similarity">
    <text evidence="2">Belongs to the RRP1 family.</text>
</comment>
<dbReference type="RefSeq" id="XP_006678994.1">
    <property type="nucleotide sequence ID" value="XM_006678931.1"/>
</dbReference>
<dbReference type="Pfam" id="PF05997">
    <property type="entry name" value="Nop52"/>
    <property type="match status" value="1"/>
</dbReference>
<feature type="region of interest" description="Disordered" evidence="5">
    <location>
        <begin position="345"/>
        <end position="410"/>
    </location>
</feature>
<proteinExistence type="inferred from homology"/>
<dbReference type="GO" id="GO:0030688">
    <property type="term" value="C:preribosome, small subunit precursor"/>
    <property type="evidence" value="ECO:0007669"/>
    <property type="project" value="InterPro"/>
</dbReference>
<dbReference type="InterPro" id="IPR010301">
    <property type="entry name" value="RRP1"/>
</dbReference>
<name>F4P3G2_BATDJ</name>
<evidence type="ECO:0000256" key="2">
    <source>
        <dbReference type="ARBA" id="ARBA00006374"/>
    </source>
</evidence>
<reference evidence="6 7" key="1">
    <citation type="submission" date="2009-12" db="EMBL/GenBank/DDBJ databases">
        <title>The draft genome of Batrachochytrium dendrobatidis.</title>
        <authorList>
            <consortium name="US DOE Joint Genome Institute (JGI-PGF)"/>
            <person name="Kuo A."/>
            <person name="Salamov A."/>
            <person name="Schmutz J."/>
            <person name="Lucas S."/>
            <person name="Pitluck S."/>
            <person name="Rosenblum E."/>
            <person name="Stajich J."/>
            <person name="Eisen M."/>
            <person name="Grigoriev I.V."/>
        </authorList>
    </citation>
    <scope>NUCLEOTIDE SEQUENCE [LARGE SCALE GENOMIC DNA]</scope>
    <source>
        <strain evidence="7">JAM81 / FGSC 10211</strain>
    </source>
</reference>
<feature type="compositionally biased region" description="Basic residues" evidence="5">
    <location>
        <begin position="538"/>
        <end position="554"/>
    </location>
</feature>
<evidence type="ECO:0000313" key="7">
    <source>
        <dbReference type="Proteomes" id="UP000007241"/>
    </source>
</evidence>
<evidence type="ECO:0000256" key="3">
    <source>
        <dbReference type="ARBA" id="ARBA00022552"/>
    </source>
</evidence>
<dbReference type="InParanoid" id="F4P3G2"/>
<keyword evidence="3" id="KW-0698">rRNA processing</keyword>
<dbReference type="STRING" id="684364.F4P3G2"/>
<accession>F4P3G2</accession>